<keyword evidence="3 5" id="KW-0863">Zinc-finger</keyword>
<dbReference type="SMART" id="SM00575">
    <property type="entry name" value="ZnF_PMZ"/>
    <property type="match status" value="1"/>
</dbReference>
<dbReference type="Pfam" id="PF03101">
    <property type="entry name" value="FAR1"/>
    <property type="match status" value="1"/>
</dbReference>
<dbReference type="InterPro" id="IPR031052">
    <property type="entry name" value="FHY3/FAR1"/>
</dbReference>
<feature type="domain" description="SWIM-type" evidence="8">
    <location>
        <begin position="811"/>
        <end position="858"/>
    </location>
</feature>
<evidence type="ECO:0000313" key="10">
    <source>
        <dbReference type="Proteomes" id="UP001140949"/>
    </source>
</evidence>
<dbReference type="Proteomes" id="UP001140949">
    <property type="component" value="Unassembled WGS sequence"/>
</dbReference>
<evidence type="ECO:0000256" key="3">
    <source>
        <dbReference type="ARBA" id="ARBA00022771"/>
    </source>
</evidence>
<dbReference type="PANTHER" id="PTHR31669:SF162">
    <property type="entry name" value="PROTEIN FAR1-RELATED SEQUENCE"/>
    <property type="match status" value="1"/>
</dbReference>
<keyword evidence="10" id="KW-1185">Reference proteome</keyword>
<evidence type="ECO:0000256" key="1">
    <source>
        <dbReference type="ARBA" id="ARBA00005889"/>
    </source>
</evidence>
<feature type="compositionally biased region" description="Basic and acidic residues" evidence="7">
    <location>
        <begin position="947"/>
        <end position="967"/>
    </location>
</feature>
<proteinExistence type="inferred from homology"/>
<dbReference type="EMBL" id="JANAVB010029217">
    <property type="protein sequence ID" value="KAJ6815181.1"/>
    <property type="molecule type" value="Genomic_DNA"/>
</dbReference>
<dbReference type="AlphaFoldDB" id="A0AAX6FGR5"/>
<dbReference type="InterPro" id="IPR018289">
    <property type="entry name" value="MULE_transposase_dom"/>
</dbReference>
<keyword evidence="4" id="KW-0862">Zinc</keyword>
<accession>A0AAX6FGR5</accession>
<evidence type="ECO:0000256" key="5">
    <source>
        <dbReference type="PROSITE-ProRule" id="PRU00325"/>
    </source>
</evidence>
<gene>
    <name evidence="9" type="ORF">M6B38_135635</name>
</gene>
<feature type="compositionally biased region" description="Polar residues" evidence="7">
    <location>
        <begin position="1090"/>
        <end position="1107"/>
    </location>
</feature>
<dbReference type="InterPro" id="IPR004330">
    <property type="entry name" value="FAR1_DNA_bnd_dom"/>
</dbReference>
<comment type="caution">
    <text evidence="9">The sequence shown here is derived from an EMBL/GenBank/DDBJ whole genome shotgun (WGS) entry which is preliminary data.</text>
</comment>
<dbReference type="GO" id="GO:0008270">
    <property type="term" value="F:zinc ion binding"/>
    <property type="evidence" value="ECO:0007669"/>
    <property type="project" value="UniProtKB-KW"/>
</dbReference>
<keyword evidence="6" id="KW-0175">Coiled coil</keyword>
<organism evidence="9 10">
    <name type="scientific">Iris pallida</name>
    <name type="common">Sweet iris</name>
    <dbReference type="NCBI Taxonomy" id="29817"/>
    <lineage>
        <taxon>Eukaryota</taxon>
        <taxon>Viridiplantae</taxon>
        <taxon>Streptophyta</taxon>
        <taxon>Embryophyta</taxon>
        <taxon>Tracheophyta</taxon>
        <taxon>Spermatophyta</taxon>
        <taxon>Magnoliopsida</taxon>
        <taxon>Liliopsida</taxon>
        <taxon>Asparagales</taxon>
        <taxon>Iridaceae</taxon>
        <taxon>Iridoideae</taxon>
        <taxon>Irideae</taxon>
        <taxon>Iris</taxon>
    </lineage>
</organism>
<dbReference type="InterPro" id="IPR007527">
    <property type="entry name" value="Znf_SWIM"/>
</dbReference>
<evidence type="ECO:0000256" key="4">
    <source>
        <dbReference type="ARBA" id="ARBA00022833"/>
    </source>
</evidence>
<evidence type="ECO:0000256" key="7">
    <source>
        <dbReference type="SAM" id="MobiDB-lite"/>
    </source>
</evidence>
<dbReference type="GO" id="GO:0006355">
    <property type="term" value="P:regulation of DNA-templated transcription"/>
    <property type="evidence" value="ECO:0007669"/>
    <property type="project" value="InterPro"/>
</dbReference>
<evidence type="ECO:0000256" key="6">
    <source>
        <dbReference type="SAM" id="Coils"/>
    </source>
</evidence>
<evidence type="ECO:0000256" key="2">
    <source>
        <dbReference type="ARBA" id="ARBA00022723"/>
    </source>
</evidence>
<dbReference type="InterPro" id="IPR006564">
    <property type="entry name" value="Znf_PMZ"/>
</dbReference>
<feature type="region of interest" description="Disordered" evidence="7">
    <location>
        <begin position="176"/>
        <end position="219"/>
    </location>
</feature>
<feature type="region of interest" description="Disordered" evidence="7">
    <location>
        <begin position="1088"/>
        <end position="1115"/>
    </location>
</feature>
<feature type="coiled-coil region" evidence="6">
    <location>
        <begin position="914"/>
        <end position="941"/>
    </location>
</feature>
<reference evidence="9" key="1">
    <citation type="journal article" date="2023" name="GigaByte">
        <title>Genome assembly of the bearded iris, Iris pallida Lam.</title>
        <authorList>
            <person name="Bruccoleri R.E."/>
            <person name="Oakeley E.J."/>
            <person name="Faust A.M.E."/>
            <person name="Altorfer M."/>
            <person name="Dessus-Babus S."/>
            <person name="Burckhardt D."/>
            <person name="Oertli M."/>
            <person name="Naumann U."/>
            <person name="Petersen F."/>
            <person name="Wong J."/>
        </authorList>
    </citation>
    <scope>NUCLEOTIDE SEQUENCE</scope>
    <source>
        <strain evidence="9">GSM-AAB239-AS_SAM_17_03QT</strain>
    </source>
</reference>
<comment type="similarity">
    <text evidence="1">Belongs to the FHY3/FAR1 family.</text>
</comment>
<keyword evidence="2" id="KW-0479">Metal-binding</keyword>
<name>A0AAX6FGR5_IRIPA</name>
<reference evidence="9" key="2">
    <citation type="submission" date="2023-04" db="EMBL/GenBank/DDBJ databases">
        <authorList>
            <person name="Bruccoleri R.E."/>
            <person name="Oakeley E.J."/>
            <person name="Faust A.-M."/>
            <person name="Dessus-Babus S."/>
            <person name="Altorfer M."/>
            <person name="Burckhardt D."/>
            <person name="Oertli M."/>
            <person name="Naumann U."/>
            <person name="Petersen F."/>
            <person name="Wong J."/>
        </authorList>
    </citation>
    <scope>NUCLEOTIDE SEQUENCE</scope>
    <source>
        <strain evidence="9">GSM-AAB239-AS_SAM_17_03QT</strain>
        <tissue evidence="9">Leaf</tissue>
    </source>
</reference>
<dbReference type="Pfam" id="PF10551">
    <property type="entry name" value="MULE"/>
    <property type="match status" value="1"/>
</dbReference>
<evidence type="ECO:0000259" key="8">
    <source>
        <dbReference type="PROSITE" id="PS50966"/>
    </source>
</evidence>
<feature type="region of interest" description="Disordered" evidence="7">
    <location>
        <begin position="945"/>
        <end position="1001"/>
    </location>
</feature>
<feature type="region of interest" description="Disordered" evidence="7">
    <location>
        <begin position="1"/>
        <end position="58"/>
    </location>
</feature>
<dbReference type="PROSITE" id="PS50966">
    <property type="entry name" value="ZF_SWIM"/>
    <property type="match status" value="1"/>
</dbReference>
<evidence type="ECO:0000313" key="9">
    <source>
        <dbReference type="EMBL" id="KAJ6815181.1"/>
    </source>
</evidence>
<dbReference type="PANTHER" id="PTHR31669">
    <property type="entry name" value="PROTEIN FAR1-RELATED SEQUENCE 10-RELATED"/>
    <property type="match status" value="1"/>
</dbReference>
<sequence>MVEISEIANKSSTAEPEKDPDQNPPLPEDPYQILPVINPNPNQTPHNDDALHGPAAAPADDRCKAMLEVVQKDSGKWKISKLVADHNHPMDSGAAAGGSRELPDTDREFDSVEAAKEFYYGYAERIGFRALAGSNRRAAGTRALIMQRFMCSRGSYAKSRKLKKLVVEAENAREDGIGDKEGEGSAKEDRAEEGKGGQKGAKKTTCAGKERKDAPSPHPLLKYCKMTKYTDEERRDALLKYMAKRNSRQNIDRPAKISSQQTVAERCEHDVDGRFVGRDDSEIGLRPIAPRPIAPWPVVPRPIVPDGHQGDVGKSSLVRDEMQTSISCQEETEAEFGGLMDDTYTGEEPKLGMEFANENKAFKFYCNYAIHVGFSVRKGWWERSGRKVTTRVYVCSKEGFRPRSAKIKRQKNDPRTCCPARMSIKITPSGNYCVNEFVADHNHELALPFGIKMLKSQTLATKLHPGGLQNVTLVPYDCKNYLRLKRTNNMQMGDAGAMLEYLQKMKGEEPSFFYAIQVDEDGQLTNFFWADGRNIMDYSYFGDVVCFDMSYKANDHRRPFAPFIGVNHHKQAVIFGAALLYDESLESFKWLFETFKTAMCGKQPKTVFSDQCAEIGDAIAAVWPGTNYLPCVWHIFQNATKELNYVIQASETFMPDFCHCIYDCEVEEEFLSAWEMMLDKYDLKQNEWLAKLFNEKEKWALVYNRVFSADIQNTLRNESLNSMLKKCLSSEVDLLRLFEKYKQLLDERRYEEQQADYDATQVMLKIPPSRLMWQAANIYTPAIFEIFRAEFGLSMNCTIYNCGEVGTISEYVVLIKECTKEHLVKFDSSYCSISCNCKKFESIGVLCCHVLKVLVFKNIEELPAQYILKRWGKYAKMGFSIENQEPVVDGDPKSSTPKRYSSLCRILYKIATRASENVEAIAFMENQLDQLLEQVEQIQNQVYSASVHHDSNSDSQRAREKKKDGASRRRHQSGMEMNKKQKRQKGQFDKGPGSPRTNEPLMESDEVLSNMRNPSDQFFTPSQFMQIQREQYVSGHQFELNSIQGFHGAAQYNQEPSTSALQQQPFTARSHLGQDNVQICAAPETHPAQFVTSNPQPDQPSNGQGHYSTPVWDFL</sequence>
<feature type="compositionally biased region" description="Basic and acidic residues" evidence="7">
    <location>
        <begin position="176"/>
        <end position="196"/>
    </location>
</feature>
<protein>
    <submittedName>
        <fullName evidence="9">Protein FAR1-RELATED SEQUENCE 5-like isoform X2</fullName>
    </submittedName>
</protein>